<dbReference type="GO" id="GO:0010181">
    <property type="term" value="F:FMN binding"/>
    <property type="evidence" value="ECO:0007669"/>
    <property type="project" value="TreeGrafter"/>
</dbReference>
<dbReference type="PANTHER" id="PTHR30543:SF21">
    <property type="entry name" value="NAD(P)H-DEPENDENT FMN REDUCTASE LOT6"/>
    <property type="match status" value="1"/>
</dbReference>
<dbReference type="SUPFAM" id="SSF52218">
    <property type="entry name" value="Flavoproteins"/>
    <property type="match status" value="1"/>
</dbReference>
<gene>
    <name evidence="2" type="ORF">MNODULE_10775</name>
</gene>
<dbReference type="InterPro" id="IPR050712">
    <property type="entry name" value="NAD(P)H-dep_reductase"/>
</dbReference>
<organism evidence="2 3">
    <name type="scientific">Candidatus Manganitrophus noduliformans</name>
    <dbReference type="NCBI Taxonomy" id="2606439"/>
    <lineage>
        <taxon>Bacteria</taxon>
        <taxon>Pseudomonadati</taxon>
        <taxon>Nitrospirota</taxon>
        <taxon>Nitrospiria</taxon>
        <taxon>Candidatus Troglogloeales</taxon>
        <taxon>Candidatus Manganitrophaceae</taxon>
        <taxon>Candidatus Manganitrophus</taxon>
    </lineage>
</organism>
<proteinExistence type="predicted"/>
<dbReference type="InterPro" id="IPR029039">
    <property type="entry name" value="Flavoprotein-like_sf"/>
</dbReference>
<dbReference type="AlphaFoldDB" id="A0A7X6DPZ9"/>
<dbReference type="EMBL" id="VTOW01000002">
    <property type="protein sequence ID" value="NKE71220.1"/>
    <property type="molecule type" value="Genomic_DNA"/>
</dbReference>
<evidence type="ECO:0000259" key="1">
    <source>
        <dbReference type="Pfam" id="PF03358"/>
    </source>
</evidence>
<name>A0A7X6DPZ9_9BACT</name>
<dbReference type="Pfam" id="PF03358">
    <property type="entry name" value="FMN_red"/>
    <property type="match status" value="1"/>
</dbReference>
<protein>
    <submittedName>
        <fullName evidence="2">NAD(P)H-dependent oxidoreductase</fullName>
    </submittedName>
</protein>
<dbReference type="Proteomes" id="UP000534783">
    <property type="component" value="Unassembled WGS sequence"/>
</dbReference>
<dbReference type="GO" id="GO:0016491">
    <property type="term" value="F:oxidoreductase activity"/>
    <property type="evidence" value="ECO:0007669"/>
    <property type="project" value="InterPro"/>
</dbReference>
<dbReference type="InterPro" id="IPR005025">
    <property type="entry name" value="FMN_Rdtase-like_dom"/>
</dbReference>
<dbReference type="PANTHER" id="PTHR30543">
    <property type="entry name" value="CHROMATE REDUCTASE"/>
    <property type="match status" value="1"/>
</dbReference>
<dbReference type="Gene3D" id="3.40.50.360">
    <property type="match status" value="1"/>
</dbReference>
<feature type="domain" description="NADPH-dependent FMN reductase-like" evidence="1">
    <location>
        <begin position="12"/>
        <end position="159"/>
    </location>
</feature>
<accession>A0A7X6DPZ9</accession>
<evidence type="ECO:0000313" key="2">
    <source>
        <dbReference type="EMBL" id="NKE71220.1"/>
    </source>
</evidence>
<sequence>MPIATDPTQSLKIFGLAGSLRQGSFNRALLRAAVEVAPKGVEIRIFERLGEIPPFNADVEAKGDPEPVVAMKSAIREADALLIATPEYNYGIPGVLKNAIDWASRPPDGSVLQGKPAAVIGATPGMTGTARAQLALRQAFLFTETYAVLQPEVLVARAHEKIDGQGRLKDEATRNFIRELLQSLIAWTLQLRQGTARREAA</sequence>
<dbReference type="RefSeq" id="WP_168059657.1">
    <property type="nucleotide sequence ID" value="NZ_VTOW01000002.1"/>
</dbReference>
<reference evidence="2 3" key="1">
    <citation type="journal article" date="2020" name="Nature">
        <title>Bacterial chemolithoautotrophy via manganese oxidation.</title>
        <authorList>
            <person name="Yu H."/>
            <person name="Leadbetter J.R."/>
        </authorList>
    </citation>
    <scope>NUCLEOTIDE SEQUENCE [LARGE SCALE GENOMIC DNA]</scope>
    <source>
        <strain evidence="2 3">Mn-1</strain>
    </source>
</reference>
<keyword evidence="3" id="KW-1185">Reference proteome</keyword>
<dbReference type="GO" id="GO:0005829">
    <property type="term" value="C:cytosol"/>
    <property type="evidence" value="ECO:0007669"/>
    <property type="project" value="TreeGrafter"/>
</dbReference>
<comment type="caution">
    <text evidence="2">The sequence shown here is derived from an EMBL/GenBank/DDBJ whole genome shotgun (WGS) entry which is preliminary data.</text>
</comment>
<evidence type="ECO:0000313" key="3">
    <source>
        <dbReference type="Proteomes" id="UP000534783"/>
    </source>
</evidence>